<reference evidence="6" key="1">
    <citation type="submission" date="2022-07" db="EMBL/GenBank/DDBJ databases">
        <title>Phylogenomic reconstructions and comparative analyses of Kickxellomycotina fungi.</title>
        <authorList>
            <person name="Reynolds N.K."/>
            <person name="Stajich J.E."/>
            <person name="Barry K."/>
            <person name="Grigoriev I.V."/>
            <person name="Crous P."/>
            <person name="Smith M.E."/>
        </authorList>
    </citation>
    <scope>NUCLEOTIDE SEQUENCE</scope>
    <source>
        <strain evidence="6">RSA 1196</strain>
    </source>
</reference>
<protein>
    <recommendedName>
        <fullName evidence="5">Thiamin pyrophosphokinase thiamin-binding domain-containing protein</fullName>
    </recommendedName>
</protein>
<dbReference type="GO" id="GO:0004788">
    <property type="term" value="F:thiamine diphosphokinase activity"/>
    <property type="evidence" value="ECO:0007669"/>
    <property type="project" value="InterPro"/>
</dbReference>
<dbReference type="NCBIfam" id="TIGR01378">
    <property type="entry name" value="thi_PPkinase"/>
    <property type="match status" value="1"/>
</dbReference>
<keyword evidence="4" id="KW-0067">ATP-binding</keyword>
<dbReference type="PANTHER" id="PTHR13622:SF8">
    <property type="entry name" value="THIAMIN PYROPHOSPHOKINASE 1"/>
    <property type="match status" value="1"/>
</dbReference>
<evidence type="ECO:0000259" key="5">
    <source>
        <dbReference type="SMART" id="SM00983"/>
    </source>
</evidence>
<evidence type="ECO:0000313" key="7">
    <source>
        <dbReference type="Proteomes" id="UP001150925"/>
    </source>
</evidence>
<evidence type="ECO:0000256" key="1">
    <source>
        <dbReference type="ARBA" id="ARBA00022679"/>
    </source>
</evidence>
<dbReference type="AlphaFoldDB" id="A0A9W8E7H1"/>
<dbReference type="GO" id="GO:0030975">
    <property type="term" value="F:thiamine binding"/>
    <property type="evidence" value="ECO:0007669"/>
    <property type="project" value="InterPro"/>
</dbReference>
<dbReference type="SUPFAM" id="SSF63999">
    <property type="entry name" value="Thiamin pyrophosphokinase, catalytic domain"/>
    <property type="match status" value="1"/>
</dbReference>
<name>A0A9W8E7H1_9FUNG</name>
<dbReference type="GO" id="GO:0016301">
    <property type="term" value="F:kinase activity"/>
    <property type="evidence" value="ECO:0007669"/>
    <property type="project" value="UniProtKB-KW"/>
</dbReference>
<gene>
    <name evidence="6" type="ORF">IWQ62_002970</name>
</gene>
<proteinExistence type="predicted"/>
<evidence type="ECO:0000256" key="2">
    <source>
        <dbReference type="ARBA" id="ARBA00022741"/>
    </source>
</evidence>
<organism evidence="6 7">
    <name type="scientific">Dispira parvispora</name>
    <dbReference type="NCBI Taxonomy" id="1520584"/>
    <lineage>
        <taxon>Eukaryota</taxon>
        <taxon>Fungi</taxon>
        <taxon>Fungi incertae sedis</taxon>
        <taxon>Zoopagomycota</taxon>
        <taxon>Kickxellomycotina</taxon>
        <taxon>Dimargaritomycetes</taxon>
        <taxon>Dimargaritales</taxon>
        <taxon>Dimargaritaceae</taxon>
        <taxon>Dispira</taxon>
    </lineage>
</organism>
<keyword evidence="7" id="KW-1185">Reference proteome</keyword>
<dbReference type="CDD" id="cd07995">
    <property type="entry name" value="TPK"/>
    <property type="match status" value="1"/>
</dbReference>
<dbReference type="Pfam" id="PF04265">
    <property type="entry name" value="TPK_B1_binding"/>
    <property type="match status" value="1"/>
</dbReference>
<evidence type="ECO:0000313" key="6">
    <source>
        <dbReference type="EMBL" id="KAJ1964314.1"/>
    </source>
</evidence>
<dbReference type="GO" id="GO:0006772">
    <property type="term" value="P:thiamine metabolic process"/>
    <property type="evidence" value="ECO:0007669"/>
    <property type="project" value="InterPro"/>
</dbReference>
<feature type="domain" description="Thiamin pyrophosphokinase thiamin-binding" evidence="5">
    <location>
        <begin position="253"/>
        <end position="318"/>
    </location>
</feature>
<dbReference type="OrthoDB" id="25149at2759"/>
<dbReference type="InterPro" id="IPR036759">
    <property type="entry name" value="TPK_catalytic_sf"/>
</dbReference>
<dbReference type="GO" id="GO:0005524">
    <property type="term" value="F:ATP binding"/>
    <property type="evidence" value="ECO:0007669"/>
    <property type="project" value="UniProtKB-KW"/>
</dbReference>
<comment type="caution">
    <text evidence="6">The sequence shown here is derived from an EMBL/GenBank/DDBJ whole genome shotgun (WGS) entry which is preliminary data.</text>
</comment>
<dbReference type="InterPro" id="IPR007371">
    <property type="entry name" value="TPK_catalytic"/>
</dbReference>
<dbReference type="SUPFAM" id="SSF63862">
    <property type="entry name" value="Thiamin pyrophosphokinase, substrate-binding domain"/>
    <property type="match status" value="1"/>
</dbReference>
<dbReference type="Proteomes" id="UP001150925">
    <property type="component" value="Unassembled WGS sequence"/>
</dbReference>
<accession>A0A9W8E7H1</accession>
<keyword evidence="3" id="KW-0418">Kinase</keyword>
<dbReference type="SMART" id="SM00983">
    <property type="entry name" value="TPK_B1_binding"/>
    <property type="match status" value="1"/>
</dbReference>
<dbReference type="InterPro" id="IPR007373">
    <property type="entry name" value="Thiamin_PyroPKinase_B1-bd"/>
</dbReference>
<dbReference type="InterPro" id="IPR036371">
    <property type="entry name" value="TPK_B1-bd_sf"/>
</dbReference>
<dbReference type="GO" id="GO:0009229">
    <property type="term" value="P:thiamine diphosphate biosynthetic process"/>
    <property type="evidence" value="ECO:0007669"/>
    <property type="project" value="InterPro"/>
</dbReference>
<dbReference type="InterPro" id="IPR006282">
    <property type="entry name" value="Thi_PPkinase"/>
</dbReference>
<sequence>MSSNNPPRPLNIAILEEKSLTFREVQQALKVFQNSPSFQSVSPMISHQVRQISSTFVLLGGATRVALVMGLQHRLSEVILGEPADSKVEGEIPKIALLLLNQPVGPEDEIFQSLWKRADVRICADGAANRLYNAFHKKTGTLAAADAKKYVPTVICGDMDSAEKVVVEYFEGLGTTIAREDDQDTTDFMKCLDWIDGHYEKRNSSSYAIVAYGGLGGRFDHTMASISTLYKYAKDRPIYLVNPGTLTFLLTPNTHHIECQWYRKEIKCGIIPISEPAIVTTEGLRWNLKEEETSFTGLLSTSNIIDKDHATVKTNKPVVWTMTLPNSKD</sequence>
<dbReference type="EMBL" id="JANBPY010000713">
    <property type="protein sequence ID" value="KAJ1964314.1"/>
    <property type="molecule type" value="Genomic_DNA"/>
</dbReference>
<keyword evidence="2" id="KW-0547">Nucleotide-binding</keyword>
<dbReference type="PANTHER" id="PTHR13622">
    <property type="entry name" value="THIAMIN PYROPHOSPHOKINASE"/>
    <property type="match status" value="1"/>
</dbReference>
<dbReference type="Gene3D" id="3.40.50.10240">
    <property type="entry name" value="Thiamin pyrophosphokinase, catalytic domain"/>
    <property type="match status" value="1"/>
</dbReference>
<evidence type="ECO:0000256" key="3">
    <source>
        <dbReference type="ARBA" id="ARBA00022777"/>
    </source>
</evidence>
<keyword evidence="1" id="KW-0808">Transferase</keyword>
<evidence type="ECO:0000256" key="4">
    <source>
        <dbReference type="ARBA" id="ARBA00022840"/>
    </source>
</evidence>
<dbReference type="Pfam" id="PF04263">
    <property type="entry name" value="TPK_catalytic"/>
    <property type="match status" value="1"/>
</dbReference>